<protein>
    <recommendedName>
        <fullName evidence="1">Uroporphyrinogen decarboxylase (URO-D) domain-containing protein</fullName>
    </recommendedName>
</protein>
<sequence>MSYRELFHAIMNYEDFDRMPVIHWAEWPETRKRWLQEGLPPDCQIHEFFDAVPFWITLINDDSWLSIGSIKDTINLGLFPVFEEEVLEETEEYRIYQGGDGVICKEWKHQSGIPHYIAFTLKDAKSWDEYKKRLQPDPARISGNLDDRLKKMEASGLPICFPAASLMGWIRNWMGVENMSYLMYDDRDVYADMVMTISDLVCWGMDQILSKLKVDLAHSWEDISGRSGPLVSPKIFDECVAPGYRKIRNKLEEYGVNFYSIDSDGDITDLVGHWLNAGVNIMFPLEVGPFGGDALKLRKKYGKELRLMGNFDKLTLEKGRGAVEAEINRLMPLMKDGGYIIMPDHHITPGVSLEDYQWYLNQIRGLRF</sequence>
<dbReference type="EMBL" id="DF820465">
    <property type="protein sequence ID" value="GAK56634.1"/>
    <property type="molecule type" value="Genomic_DNA"/>
</dbReference>
<accession>A0A081BWC9</accession>
<evidence type="ECO:0000313" key="2">
    <source>
        <dbReference type="EMBL" id="GAK56634.1"/>
    </source>
</evidence>
<dbReference type="Proteomes" id="UP000030661">
    <property type="component" value="Unassembled WGS sequence"/>
</dbReference>
<dbReference type="eggNOG" id="COG0407">
    <property type="taxonomic scope" value="Bacteria"/>
</dbReference>
<gene>
    <name evidence="2" type="ORF">U27_03597</name>
</gene>
<dbReference type="STRING" id="1499967.U27_03597"/>
<organism evidence="2">
    <name type="scientific">Vecturithrix granuli</name>
    <dbReference type="NCBI Taxonomy" id="1499967"/>
    <lineage>
        <taxon>Bacteria</taxon>
        <taxon>Candidatus Moduliflexota</taxon>
        <taxon>Candidatus Vecturitrichia</taxon>
        <taxon>Candidatus Vecturitrichales</taxon>
        <taxon>Candidatus Vecturitrichaceae</taxon>
        <taxon>Candidatus Vecturithrix</taxon>
    </lineage>
</organism>
<dbReference type="Pfam" id="PF01208">
    <property type="entry name" value="URO-D"/>
    <property type="match status" value="1"/>
</dbReference>
<proteinExistence type="predicted"/>
<keyword evidence="3" id="KW-1185">Reference proteome</keyword>
<reference evidence="2" key="1">
    <citation type="journal article" date="2015" name="PeerJ">
        <title>First genomic representation of candidate bacterial phylum KSB3 points to enhanced environmental sensing as a trigger of wastewater bulking.</title>
        <authorList>
            <person name="Sekiguchi Y."/>
            <person name="Ohashi A."/>
            <person name="Parks D.H."/>
            <person name="Yamauchi T."/>
            <person name="Tyson G.W."/>
            <person name="Hugenholtz P."/>
        </authorList>
    </citation>
    <scope>NUCLEOTIDE SEQUENCE [LARGE SCALE GENOMIC DNA]</scope>
</reference>
<name>A0A081BWC9_VECG1</name>
<dbReference type="Gene3D" id="3.20.20.210">
    <property type="match status" value="1"/>
</dbReference>
<dbReference type="HOGENOM" id="CLU_058590_0_0_0"/>
<dbReference type="SUPFAM" id="SSF51726">
    <property type="entry name" value="UROD/MetE-like"/>
    <property type="match status" value="1"/>
</dbReference>
<feature type="domain" description="Uroporphyrinogen decarboxylase (URO-D)" evidence="1">
    <location>
        <begin position="175"/>
        <end position="363"/>
    </location>
</feature>
<dbReference type="GO" id="GO:0004853">
    <property type="term" value="F:uroporphyrinogen decarboxylase activity"/>
    <property type="evidence" value="ECO:0007669"/>
    <property type="project" value="InterPro"/>
</dbReference>
<dbReference type="InterPro" id="IPR000257">
    <property type="entry name" value="Uroporphyrinogen_deCOase"/>
</dbReference>
<dbReference type="InterPro" id="IPR038071">
    <property type="entry name" value="UROD/MetE-like_sf"/>
</dbReference>
<dbReference type="GO" id="GO:0006779">
    <property type="term" value="P:porphyrin-containing compound biosynthetic process"/>
    <property type="evidence" value="ECO:0007669"/>
    <property type="project" value="InterPro"/>
</dbReference>
<evidence type="ECO:0000259" key="1">
    <source>
        <dbReference type="Pfam" id="PF01208"/>
    </source>
</evidence>
<evidence type="ECO:0000313" key="3">
    <source>
        <dbReference type="Proteomes" id="UP000030661"/>
    </source>
</evidence>
<dbReference type="AlphaFoldDB" id="A0A081BWC9"/>